<dbReference type="Proteomes" id="UP000001542">
    <property type="component" value="Unassembled WGS sequence"/>
</dbReference>
<dbReference type="EMBL" id="DS114043">
    <property type="protein sequence ID" value="EAX91335.1"/>
    <property type="molecule type" value="Genomic_DNA"/>
</dbReference>
<dbReference type="SUPFAM" id="SSF48403">
    <property type="entry name" value="Ankyrin repeat"/>
    <property type="match status" value="1"/>
</dbReference>
<dbReference type="Gene3D" id="1.25.40.20">
    <property type="entry name" value="Ankyrin repeat-containing domain"/>
    <property type="match status" value="1"/>
</dbReference>
<keyword evidence="5" id="KW-1185">Reference proteome</keyword>
<evidence type="ECO:0000256" key="1">
    <source>
        <dbReference type="ARBA" id="ARBA00022737"/>
    </source>
</evidence>
<reference evidence="4" key="1">
    <citation type="submission" date="2006-10" db="EMBL/GenBank/DDBJ databases">
        <authorList>
            <person name="Amadeo P."/>
            <person name="Zhao Q."/>
            <person name="Wortman J."/>
            <person name="Fraser-Liggett C."/>
            <person name="Carlton J."/>
        </authorList>
    </citation>
    <scope>NUCLEOTIDE SEQUENCE</scope>
    <source>
        <strain evidence="4">G3</strain>
    </source>
</reference>
<dbReference type="PRINTS" id="PR01415">
    <property type="entry name" value="ANKYRIN"/>
</dbReference>
<keyword evidence="1" id="KW-0677">Repeat</keyword>
<evidence type="ECO:0000256" key="2">
    <source>
        <dbReference type="ARBA" id="ARBA00023043"/>
    </source>
</evidence>
<evidence type="ECO:0000256" key="3">
    <source>
        <dbReference type="PROSITE-ProRule" id="PRU00023"/>
    </source>
</evidence>
<proteinExistence type="predicted"/>
<dbReference type="Pfam" id="PF12796">
    <property type="entry name" value="Ank_2"/>
    <property type="match status" value="1"/>
</dbReference>
<dbReference type="RefSeq" id="XP_001304265.1">
    <property type="nucleotide sequence ID" value="XM_001304264.1"/>
</dbReference>
<dbReference type="SMR" id="A2FUU6"/>
<evidence type="ECO:0000313" key="5">
    <source>
        <dbReference type="Proteomes" id="UP000001542"/>
    </source>
</evidence>
<dbReference type="PANTHER" id="PTHR24189">
    <property type="entry name" value="MYOTROPHIN"/>
    <property type="match status" value="1"/>
</dbReference>
<evidence type="ECO:0000313" key="4">
    <source>
        <dbReference type="EMBL" id="EAX91335.1"/>
    </source>
</evidence>
<feature type="repeat" description="ANK" evidence="3">
    <location>
        <begin position="50"/>
        <end position="82"/>
    </location>
</feature>
<dbReference type="OrthoDB" id="6089782at2759"/>
<dbReference type="VEuPathDB" id="TrichDB:TVAGG3_0155870"/>
<accession>A2FUU6</accession>
<dbReference type="STRING" id="5722.A2FUU6"/>
<dbReference type="InterPro" id="IPR036770">
    <property type="entry name" value="Ankyrin_rpt-contain_sf"/>
</dbReference>
<protein>
    <submittedName>
        <fullName evidence="4">Ankyrin repeat protein, putative</fullName>
    </submittedName>
</protein>
<dbReference type="InterPro" id="IPR002110">
    <property type="entry name" value="Ankyrin_rpt"/>
</dbReference>
<dbReference type="VEuPathDB" id="TrichDB:TVAG_493030"/>
<organism evidence="4 5">
    <name type="scientific">Trichomonas vaginalis (strain ATCC PRA-98 / G3)</name>
    <dbReference type="NCBI Taxonomy" id="412133"/>
    <lineage>
        <taxon>Eukaryota</taxon>
        <taxon>Metamonada</taxon>
        <taxon>Parabasalia</taxon>
        <taxon>Trichomonadida</taxon>
        <taxon>Trichomonadidae</taxon>
        <taxon>Trichomonas</taxon>
    </lineage>
</organism>
<dbReference type="AlphaFoldDB" id="A2FUU6"/>
<sequence length="126" mass="14088">MIYLYIYLKNSSKVQSKKFNILHAIYYYKIPKTIICAIESGANITITDSFNEGALHLAAKHKLKEVAEHLISHGLDINAKDKNGKTPLHYAAGKSLDMVEFLISHGADINATTRCKGKISGTKRRR</sequence>
<dbReference type="KEGG" id="tva:4749028"/>
<keyword evidence="2 3" id="KW-0040">ANK repeat</keyword>
<dbReference type="InParanoid" id="A2FUU6"/>
<dbReference type="PROSITE" id="PS50297">
    <property type="entry name" value="ANK_REP_REGION"/>
    <property type="match status" value="2"/>
</dbReference>
<gene>
    <name evidence="4" type="ORF">TVAG_493030</name>
</gene>
<name>A2FUU6_TRIV3</name>
<dbReference type="InterPro" id="IPR050745">
    <property type="entry name" value="Multifunctional_regulatory"/>
</dbReference>
<dbReference type="SMART" id="SM00248">
    <property type="entry name" value="ANK"/>
    <property type="match status" value="3"/>
</dbReference>
<dbReference type="PANTHER" id="PTHR24189:SF50">
    <property type="entry name" value="ANKYRIN REPEAT AND SOCS BOX PROTEIN 2"/>
    <property type="match status" value="1"/>
</dbReference>
<dbReference type="PROSITE" id="PS50088">
    <property type="entry name" value="ANK_REPEAT"/>
    <property type="match status" value="2"/>
</dbReference>
<reference evidence="4" key="2">
    <citation type="journal article" date="2007" name="Science">
        <title>Draft genome sequence of the sexually transmitted pathogen Trichomonas vaginalis.</title>
        <authorList>
            <person name="Carlton J.M."/>
            <person name="Hirt R.P."/>
            <person name="Silva J.C."/>
            <person name="Delcher A.L."/>
            <person name="Schatz M."/>
            <person name="Zhao Q."/>
            <person name="Wortman J.R."/>
            <person name="Bidwell S.L."/>
            <person name="Alsmark U.C.M."/>
            <person name="Besteiro S."/>
            <person name="Sicheritz-Ponten T."/>
            <person name="Noel C.J."/>
            <person name="Dacks J.B."/>
            <person name="Foster P.G."/>
            <person name="Simillion C."/>
            <person name="Van de Peer Y."/>
            <person name="Miranda-Saavedra D."/>
            <person name="Barton G.J."/>
            <person name="Westrop G.D."/>
            <person name="Mueller S."/>
            <person name="Dessi D."/>
            <person name="Fiori P.L."/>
            <person name="Ren Q."/>
            <person name="Paulsen I."/>
            <person name="Zhang H."/>
            <person name="Bastida-Corcuera F.D."/>
            <person name="Simoes-Barbosa A."/>
            <person name="Brown M.T."/>
            <person name="Hayes R.D."/>
            <person name="Mukherjee M."/>
            <person name="Okumura C.Y."/>
            <person name="Schneider R."/>
            <person name="Smith A.J."/>
            <person name="Vanacova S."/>
            <person name="Villalvazo M."/>
            <person name="Haas B.J."/>
            <person name="Pertea M."/>
            <person name="Feldblyum T.V."/>
            <person name="Utterback T.R."/>
            <person name="Shu C.L."/>
            <person name="Osoegawa K."/>
            <person name="de Jong P.J."/>
            <person name="Hrdy I."/>
            <person name="Horvathova L."/>
            <person name="Zubacova Z."/>
            <person name="Dolezal P."/>
            <person name="Malik S.B."/>
            <person name="Logsdon J.M. Jr."/>
            <person name="Henze K."/>
            <person name="Gupta A."/>
            <person name="Wang C.C."/>
            <person name="Dunne R.L."/>
            <person name="Upcroft J.A."/>
            <person name="Upcroft P."/>
            <person name="White O."/>
            <person name="Salzberg S.L."/>
            <person name="Tang P."/>
            <person name="Chiu C.-H."/>
            <person name="Lee Y.-S."/>
            <person name="Embley T.M."/>
            <person name="Coombs G.H."/>
            <person name="Mottram J.C."/>
            <person name="Tachezy J."/>
            <person name="Fraser-Liggett C.M."/>
            <person name="Johnson P.J."/>
        </authorList>
    </citation>
    <scope>NUCLEOTIDE SEQUENCE [LARGE SCALE GENOMIC DNA]</scope>
    <source>
        <strain evidence="4">G3</strain>
    </source>
</reference>
<feature type="repeat" description="ANK" evidence="3">
    <location>
        <begin position="83"/>
        <end position="114"/>
    </location>
</feature>